<gene>
    <name evidence="3" type="ORF">ABIC55_000720</name>
</gene>
<dbReference type="SUPFAM" id="SSF47413">
    <property type="entry name" value="lambda repressor-like DNA-binding domains"/>
    <property type="match status" value="1"/>
</dbReference>
<dbReference type="PANTHER" id="PTHR46797:SF25">
    <property type="entry name" value="TRANSCRIPTIONAL REGULATOR"/>
    <property type="match status" value="1"/>
</dbReference>
<dbReference type="CDD" id="cd02209">
    <property type="entry name" value="cupin_XRE_C"/>
    <property type="match status" value="1"/>
</dbReference>
<comment type="caution">
    <text evidence="3">The sequence shown here is derived from an EMBL/GenBank/DDBJ whole genome shotgun (WGS) entry which is preliminary data.</text>
</comment>
<organism evidence="3 4">
    <name type="scientific">Sporosarcina psychrophila</name>
    <name type="common">Bacillus psychrophilus</name>
    <dbReference type="NCBI Taxonomy" id="1476"/>
    <lineage>
        <taxon>Bacteria</taxon>
        <taxon>Bacillati</taxon>
        <taxon>Bacillota</taxon>
        <taxon>Bacilli</taxon>
        <taxon>Bacillales</taxon>
        <taxon>Caryophanaceae</taxon>
        <taxon>Sporosarcina</taxon>
    </lineage>
</organism>
<keyword evidence="1" id="KW-0238">DNA-binding</keyword>
<evidence type="ECO:0000313" key="4">
    <source>
        <dbReference type="Proteomes" id="UP001549104"/>
    </source>
</evidence>
<dbReference type="Gene3D" id="1.10.260.40">
    <property type="entry name" value="lambda repressor-like DNA-binding domains"/>
    <property type="match status" value="1"/>
</dbReference>
<dbReference type="InterPro" id="IPR014710">
    <property type="entry name" value="RmlC-like_jellyroll"/>
</dbReference>
<evidence type="ECO:0000313" key="3">
    <source>
        <dbReference type="EMBL" id="MET3655636.1"/>
    </source>
</evidence>
<feature type="domain" description="HTH cro/C1-type" evidence="2">
    <location>
        <begin position="10"/>
        <end position="64"/>
    </location>
</feature>
<dbReference type="Gene3D" id="2.60.120.10">
    <property type="entry name" value="Jelly Rolls"/>
    <property type="match status" value="1"/>
</dbReference>
<evidence type="ECO:0000256" key="1">
    <source>
        <dbReference type="ARBA" id="ARBA00023125"/>
    </source>
</evidence>
<keyword evidence="4" id="KW-1185">Reference proteome</keyword>
<dbReference type="InterPro" id="IPR001387">
    <property type="entry name" value="Cro/C1-type_HTH"/>
</dbReference>
<dbReference type="Pfam" id="PF07883">
    <property type="entry name" value="Cupin_2"/>
    <property type="match status" value="1"/>
</dbReference>
<dbReference type="EMBL" id="JBEPME010000001">
    <property type="protein sequence ID" value="MET3655636.1"/>
    <property type="molecule type" value="Genomic_DNA"/>
</dbReference>
<dbReference type="SUPFAM" id="SSF51182">
    <property type="entry name" value="RmlC-like cupins"/>
    <property type="match status" value="1"/>
</dbReference>
<dbReference type="InterPro" id="IPR011051">
    <property type="entry name" value="RmlC_Cupin_sf"/>
</dbReference>
<sequence length="181" mass="20969">MQDSNLGIKIKEIRTKRRMTLKVLAEMTGFSISFLSQLERGKSSATLESLKKISIALEVNPSYFFIDPNEEKEVVHRNSTVPIRTKEHNIYYKDLSGEMNQPAFTPLLVVMKPNQNEGDPITHEGQEFLYVLEGQLTVQIGEKLHTLDAFDSIMVDSRDLHYWYNYTNNDVRFLCISYDEK</sequence>
<evidence type="ECO:0000259" key="2">
    <source>
        <dbReference type="PROSITE" id="PS50943"/>
    </source>
</evidence>
<reference evidence="3 4" key="1">
    <citation type="submission" date="2024-06" db="EMBL/GenBank/DDBJ databases">
        <title>Sorghum-associated microbial communities from plants grown in Nebraska, USA.</title>
        <authorList>
            <person name="Schachtman D."/>
        </authorList>
    </citation>
    <scope>NUCLEOTIDE SEQUENCE [LARGE SCALE GENOMIC DNA]</scope>
    <source>
        <strain evidence="3 4">1288</strain>
    </source>
</reference>
<dbReference type="SMART" id="SM00530">
    <property type="entry name" value="HTH_XRE"/>
    <property type="match status" value="1"/>
</dbReference>
<dbReference type="InterPro" id="IPR013096">
    <property type="entry name" value="Cupin_2"/>
</dbReference>
<dbReference type="InterPro" id="IPR010982">
    <property type="entry name" value="Lambda_DNA-bd_dom_sf"/>
</dbReference>
<dbReference type="PROSITE" id="PS50943">
    <property type="entry name" value="HTH_CROC1"/>
    <property type="match status" value="1"/>
</dbReference>
<dbReference type="PANTHER" id="PTHR46797">
    <property type="entry name" value="HTH-TYPE TRANSCRIPTIONAL REGULATOR"/>
    <property type="match status" value="1"/>
</dbReference>
<accession>A0ABV2K3I0</accession>
<dbReference type="RefSeq" id="WP_354312171.1">
    <property type="nucleotide sequence ID" value="NZ_JBEPME010000001.1"/>
</dbReference>
<protein>
    <submittedName>
        <fullName evidence="3">Transcriptional regulator with XRE-family HTH domain</fullName>
    </submittedName>
</protein>
<dbReference type="Pfam" id="PF01381">
    <property type="entry name" value="HTH_3"/>
    <property type="match status" value="1"/>
</dbReference>
<dbReference type="Proteomes" id="UP001549104">
    <property type="component" value="Unassembled WGS sequence"/>
</dbReference>
<proteinExistence type="predicted"/>
<name>A0ABV2K3I0_SPOPS</name>
<dbReference type="InterPro" id="IPR050807">
    <property type="entry name" value="TransReg_Diox_bact_type"/>
</dbReference>
<dbReference type="CDD" id="cd00093">
    <property type="entry name" value="HTH_XRE"/>
    <property type="match status" value="1"/>
</dbReference>